<protein>
    <submittedName>
        <fullName evidence="3">Uncharacterized protein</fullName>
    </submittedName>
</protein>
<keyword evidence="2" id="KW-1133">Transmembrane helix</keyword>
<feature type="coiled-coil region" evidence="1">
    <location>
        <begin position="180"/>
        <end position="238"/>
    </location>
</feature>
<evidence type="ECO:0000256" key="1">
    <source>
        <dbReference type="SAM" id="Coils"/>
    </source>
</evidence>
<dbReference type="Proteomes" id="UP000234323">
    <property type="component" value="Unassembled WGS sequence"/>
</dbReference>
<comment type="caution">
    <text evidence="3">The sequence shown here is derived from an EMBL/GenBank/DDBJ whole genome shotgun (WGS) entry which is preliminary data.</text>
</comment>
<dbReference type="VEuPathDB" id="FungiDB:RhiirA1_459507"/>
<reference evidence="3 4" key="1">
    <citation type="submission" date="2015-10" db="EMBL/GenBank/DDBJ databases">
        <title>Genome analyses suggest a sexual origin of heterokaryosis in a supposedly ancient asexual fungus.</title>
        <authorList>
            <person name="Ropars J."/>
            <person name="Sedzielewska K."/>
            <person name="Noel J."/>
            <person name="Charron P."/>
            <person name="Farinelli L."/>
            <person name="Marton T."/>
            <person name="Kruger M."/>
            <person name="Pelin A."/>
            <person name="Brachmann A."/>
            <person name="Corradi N."/>
        </authorList>
    </citation>
    <scope>NUCLEOTIDE SEQUENCE [LARGE SCALE GENOMIC DNA]</scope>
    <source>
        <strain evidence="3 4">A4</strain>
    </source>
</reference>
<name>A0A2I1H096_9GLOM</name>
<dbReference type="EMBL" id="LLXI01001177">
    <property type="protein sequence ID" value="PKY52299.1"/>
    <property type="molecule type" value="Genomic_DNA"/>
</dbReference>
<feature type="transmembrane region" description="Helical" evidence="2">
    <location>
        <begin position="139"/>
        <end position="156"/>
    </location>
</feature>
<evidence type="ECO:0000313" key="4">
    <source>
        <dbReference type="Proteomes" id="UP000234323"/>
    </source>
</evidence>
<gene>
    <name evidence="3" type="ORF">RhiirA4_469851</name>
</gene>
<proteinExistence type="predicted"/>
<evidence type="ECO:0000313" key="3">
    <source>
        <dbReference type="EMBL" id="PKY52299.1"/>
    </source>
</evidence>
<dbReference type="AlphaFoldDB" id="A0A2I1H096"/>
<dbReference type="VEuPathDB" id="FungiDB:FUN_023605"/>
<organism evidence="3 4">
    <name type="scientific">Rhizophagus irregularis</name>
    <dbReference type="NCBI Taxonomy" id="588596"/>
    <lineage>
        <taxon>Eukaryota</taxon>
        <taxon>Fungi</taxon>
        <taxon>Fungi incertae sedis</taxon>
        <taxon>Mucoromycota</taxon>
        <taxon>Glomeromycotina</taxon>
        <taxon>Glomeromycetes</taxon>
        <taxon>Glomerales</taxon>
        <taxon>Glomeraceae</taxon>
        <taxon>Rhizophagus</taxon>
    </lineage>
</organism>
<keyword evidence="2" id="KW-0812">Transmembrane</keyword>
<keyword evidence="2" id="KW-0472">Membrane</keyword>
<keyword evidence="4" id="KW-1185">Reference proteome</keyword>
<accession>A0A2I1H096</accession>
<sequence length="349" mass="41185">MDTVDFFVLFDGQFHMFKKVEQLYLYSSFLNVPEVDSFIYSEKCQFNYTKPVATSFITVLNDALKCLAEYTSNIPTTILDTLQFIFDMDCREFDLKDNPKTLFRAHTKDKIDENWIHELTNMLNNLIKYRQNEGHASKYWPIAVFLLAFFYTFYYLEKTYTQDGYNPLTNDQIDRFETYLKQLSEILNEIYENLEKKQTEDFIGHLENKFVPFLKEINDLLETQLEELNNKNDRETFKAVGYAIGTLSSIIATFNSVSWKKIAGVISGGIFGEKTLNKITNIQRLQKVIGEHKKVQKTINDSQKFLNVAQKYVKYDKLADSEIPFILYQFERFHSKVKKFQTKIVKFKQ</sequence>
<dbReference type="VEuPathDB" id="FungiDB:RhiirFUN_001724"/>
<evidence type="ECO:0000256" key="2">
    <source>
        <dbReference type="SAM" id="Phobius"/>
    </source>
</evidence>
<keyword evidence="1" id="KW-0175">Coiled coil</keyword>